<dbReference type="Proteomes" id="UP000702954">
    <property type="component" value="Unassembled WGS sequence"/>
</dbReference>
<dbReference type="EMBL" id="SLZV01000015">
    <property type="protein sequence ID" value="TCS67703.1"/>
    <property type="molecule type" value="Genomic_DNA"/>
</dbReference>
<dbReference type="InterPro" id="IPR009045">
    <property type="entry name" value="Zn_M74/Hedgehog-like"/>
</dbReference>
<keyword evidence="2" id="KW-0472">Membrane</keyword>
<dbReference type="PANTHER" id="PTHR34385:SF1">
    <property type="entry name" value="PEPTIDOGLYCAN L-ALANYL-D-GLUTAMATE ENDOPEPTIDASE CWLK"/>
    <property type="match status" value="1"/>
</dbReference>
<sequence>MWIDDEALARKDRNQKRKFEMLKKIAITLAGIALVAGLVAGGAVGIFVGKRTEAKAVDAKVAKAVKESEAKAAKQSSDKEEKNAVDEEKKKEWNLTLVNNTHPLDENYQPELAEVENGYTFDARAAESLKEMLAAAREAGLSPQICSAYRTIEEQKAIYNQTMQEWIDQGMTYLEAFEETGKSVAYPGTSEHELGLAADIVSSSYGMLDEAQADTEEAKWLEENCYKYGFILRYPPDKISETGIIYESWHYRYVGKEDAKKIMDSGVTLEEYLGETY</sequence>
<keyword evidence="5" id="KW-0645">Protease</keyword>
<keyword evidence="2" id="KW-0812">Transmembrane</keyword>
<dbReference type="EMBL" id="BHEO01000005">
    <property type="protein sequence ID" value="GBU04837.1"/>
    <property type="molecule type" value="Genomic_DNA"/>
</dbReference>
<feature type="transmembrane region" description="Helical" evidence="2">
    <location>
        <begin position="25"/>
        <end position="48"/>
    </location>
</feature>
<evidence type="ECO:0000313" key="5">
    <source>
        <dbReference type="EMBL" id="TCS67703.1"/>
    </source>
</evidence>
<dbReference type="InterPro" id="IPR052179">
    <property type="entry name" value="DD-CPase-like"/>
</dbReference>
<dbReference type="Pfam" id="PF02557">
    <property type="entry name" value="VanY"/>
    <property type="match status" value="1"/>
</dbReference>
<dbReference type="InterPro" id="IPR003709">
    <property type="entry name" value="VanY-like_core_dom"/>
</dbReference>
<gene>
    <name evidence="5" type="ORF">EDD74_11525</name>
    <name evidence="4" type="ORF">FAEUMB_13780</name>
</gene>
<evidence type="ECO:0000313" key="4">
    <source>
        <dbReference type="EMBL" id="GBU04837.1"/>
    </source>
</evidence>
<accession>A0A4R3JMR9</accession>
<reference evidence="5 6" key="2">
    <citation type="submission" date="2019-03" db="EMBL/GenBank/DDBJ databases">
        <title>Genomic Encyclopedia of Type Strains, Phase IV (KMG-IV): sequencing the most valuable type-strain genomes for metagenomic binning, comparative biology and taxonomic classification.</title>
        <authorList>
            <person name="Goeker M."/>
        </authorList>
    </citation>
    <scope>NUCLEOTIDE SEQUENCE [LARGE SCALE GENOMIC DNA]</scope>
    <source>
        <strain evidence="5 6">DSM 103426</strain>
    </source>
</reference>
<dbReference type="GO" id="GO:0004180">
    <property type="term" value="F:carboxypeptidase activity"/>
    <property type="evidence" value="ECO:0007669"/>
    <property type="project" value="UniProtKB-KW"/>
</dbReference>
<proteinExistence type="predicted"/>
<dbReference type="CDD" id="cd14852">
    <property type="entry name" value="LD-carboxypeptidase"/>
    <property type="match status" value="1"/>
</dbReference>
<keyword evidence="5" id="KW-0121">Carboxypeptidase</keyword>
<evidence type="ECO:0000313" key="7">
    <source>
        <dbReference type="Proteomes" id="UP000702954"/>
    </source>
</evidence>
<protein>
    <submittedName>
        <fullName evidence="5">D-alanyl-D-alanine carboxypeptidase</fullName>
    </submittedName>
</protein>
<name>A0A4R3JMR9_9FIRM</name>
<evidence type="ECO:0000313" key="6">
    <source>
        <dbReference type="Proteomes" id="UP000294613"/>
    </source>
</evidence>
<dbReference type="InterPro" id="IPR058193">
    <property type="entry name" value="VanY/YodJ_core_dom"/>
</dbReference>
<dbReference type="SUPFAM" id="SSF55166">
    <property type="entry name" value="Hedgehog/DD-peptidase"/>
    <property type="match status" value="1"/>
</dbReference>
<dbReference type="RefSeq" id="WP_116441606.1">
    <property type="nucleotide sequence ID" value="NZ_BHEO01000005.1"/>
</dbReference>
<feature type="region of interest" description="Disordered" evidence="1">
    <location>
        <begin position="68"/>
        <end position="88"/>
    </location>
</feature>
<keyword evidence="7" id="KW-1185">Reference proteome</keyword>
<keyword evidence="5" id="KW-0378">Hydrolase</keyword>
<keyword evidence="2" id="KW-1133">Transmembrane helix</keyword>
<dbReference type="GO" id="GO:0006508">
    <property type="term" value="P:proteolysis"/>
    <property type="evidence" value="ECO:0007669"/>
    <property type="project" value="InterPro"/>
</dbReference>
<dbReference type="AlphaFoldDB" id="A0A4R3JMR9"/>
<organism evidence="5 6">
    <name type="scientific">Faecalimonas umbilicata</name>
    <dbReference type="NCBI Taxonomy" id="1912855"/>
    <lineage>
        <taxon>Bacteria</taxon>
        <taxon>Bacillati</taxon>
        <taxon>Bacillota</taxon>
        <taxon>Clostridia</taxon>
        <taxon>Lachnospirales</taxon>
        <taxon>Lachnospiraceae</taxon>
        <taxon>Faecalimonas</taxon>
    </lineage>
</organism>
<dbReference type="Gene3D" id="3.30.1380.10">
    <property type="match status" value="1"/>
</dbReference>
<evidence type="ECO:0000256" key="1">
    <source>
        <dbReference type="SAM" id="MobiDB-lite"/>
    </source>
</evidence>
<evidence type="ECO:0000256" key="2">
    <source>
        <dbReference type="SAM" id="Phobius"/>
    </source>
</evidence>
<feature type="domain" description="D-alanyl-D-alanine carboxypeptidase-like core" evidence="3">
    <location>
        <begin position="122"/>
        <end position="256"/>
    </location>
</feature>
<evidence type="ECO:0000259" key="3">
    <source>
        <dbReference type="Pfam" id="PF02557"/>
    </source>
</evidence>
<dbReference type="PANTHER" id="PTHR34385">
    <property type="entry name" value="D-ALANYL-D-ALANINE CARBOXYPEPTIDASE"/>
    <property type="match status" value="1"/>
</dbReference>
<comment type="caution">
    <text evidence="5">The sequence shown here is derived from an EMBL/GenBank/DDBJ whole genome shotgun (WGS) entry which is preliminary data.</text>
</comment>
<dbReference type="Proteomes" id="UP000294613">
    <property type="component" value="Unassembled WGS sequence"/>
</dbReference>
<reference evidence="4 7" key="1">
    <citation type="journal article" date="2018" name="Int. J. Syst. Evol. Microbiol.">
        <title>Draft Genome Sequence of Faecalimonas umbilicata JCM 30896T, an Acetate-Producing Bacterium Isolated from Human Feces.</title>
        <authorList>
            <person name="Sakamoto M."/>
            <person name="Ikeyama N."/>
            <person name="Yuki M."/>
            <person name="Ohkuma M."/>
        </authorList>
    </citation>
    <scope>NUCLEOTIDE SEQUENCE [LARGE SCALE GENOMIC DNA]</scope>
    <source>
        <strain evidence="4 7">EGH7</strain>
    </source>
</reference>